<evidence type="ECO:0000259" key="2">
    <source>
        <dbReference type="Pfam" id="PF01425"/>
    </source>
</evidence>
<feature type="domain" description="Amidase" evidence="2">
    <location>
        <begin position="71"/>
        <end position="115"/>
    </location>
</feature>
<dbReference type="EMBL" id="JBEDUW010000002">
    <property type="protein sequence ID" value="KAK9941638.1"/>
    <property type="molecule type" value="Genomic_DNA"/>
</dbReference>
<evidence type="ECO:0000256" key="1">
    <source>
        <dbReference type="SAM" id="SignalP"/>
    </source>
</evidence>
<dbReference type="InterPro" id="IPR023631">
    <property type="entry name" value="Amidase_dom"/>
</dbReference>
<dbReference type="SUPFAM" id="SSF75304">
    <property type="entry name" value="Amidase signature (AS) enzymes"/>
    <property type="match status" value="1"/>
</dbReference>
<gene>
    <name evidence="3" type="ORF">M0R45_007340</name>
</gene>
<comment type="caution">
    <text evidence="3">The sequence shown here is derived from an EMBL/GenBank/DDBJ whole genome shotgun (WGS) entry which is preliminary data.</text>
</comment>
<sequence length="158" mass="17276">MASKSCFPLFSLLLLILLDLTSFGSQTFTVHGLSIGEATIYDLQLAFKQNQVNQLSSRQLVNSVLPSRNPQAQPGLHGIPILLKDNIGTKDKLNTTAGSFALLGSVVPRDAGVVTSSDLLQHPQGRPRLETQRWPRKAKESLNLSIICLLTVILIEFN</sequence>
<keyword evidence="1" id="KW-0732">Signal</keyword>
<evidence type="ECO:0000313" key="3">
    <source>
        <dbReference type="EMBL" id="KAK9941638.1"/>
    </source>
</evidence>
<feature type="chain" id="PRO_5043587361" description="Amidase domain-containing protein" evidence="1">
    <location>
        <begin position="25"/>
        <end position="158"/>
    </location>
</feature>
<dbReference type="InterPro" id="IPR036928">
    <property type="entry name" value="AS_sf"/>
</dbReference>
<feature type="signal peptide" evidence="1">
    <location>
        <begin position="1"/>
        <end position="24"/>
    </location>
</feature>
<name>A0AAW1Y0V5_RUBAR</name>
<organism evidence="3 4">
    <name type="scientific">Rubus argutus</name>
    <name type="common">Southern blackberry</name>
    <dbReference type="NCBI Taxonomy" id="59490"/>
    <lineage>
        <taxon>Eukaryota</taxon>
        <taxon>Viridiplantae</taxon>
        <taxon>Streptophyta</taxon>
        <taxon>Embryophyta</taxon>
        <taxon>Tracheophyta</taxon>
        <taxon>Spermatophyta</taxon>
        <taxon>Magnoliopsida</taxon>
        <taxon>eudicotyledons</taxon>
        <taxon>Gunneridae</taxon>
        <taxon>Pentapetalae</taxon>
        <taxon>rosids</taxon>
        <taxon>fabids</taxon>
        <taxon>Rosales</taxon>
        <taxon>Rosaceae</taxon>
        <taxon>Rosoideae</taxon>
        <taxon>Rosoideae incertae sedis</taxon>
        <taxon>Rubus</taxon>
    </lineage>
</organism>
<proteinExistence type="predicted"/>
<accession>A0AAW1Y0V5</accession>
<dbReference type="Pfam" id="PF01425">
    <property type="entry name" value="Amidase"/>
    <property type="match status" value="1"/>
</dbReference>
<dbReference type="Proteomes" id="UP001457282">
    <property type="component" value="Unassembled WGS sequence"/>
</dbReference>
<dbReference type="Gene3D" id="3.90.1300.10">
    <property type="entry name" value="Amidase signature (AS) domain"/>
    <property type="match status" value="1"/>
</dbReference>
<keyword evidence="4" id="KW-1185">Reference proteome</keyword>
<dbReference type="PANTHER" id="PTHR42678">
    <property type="entry name" value="AMIDASE"/>
    <property type="match status" value="1"/>
</dbReference>
<dbReference type="PANTHER" id="PTHR42678:SF34">
    <property type="entry name" value="OS04G0183300 PROTEIN"/>
    <property type="match status" value="1"/>
</dbReference>
<dbReference type="AlphaFoldDB" id="A0AAW1Y0V5"/>
<reference evidence="3 4" key="1">
    <citation type="journal article" date="2023" name="G3 (Bethesda)">
        <title>A chromosome-length genome assembly and annotation of blackberry (Rubus argutus, cv. 'Hillquist').</title>
        <authorList>
            <person name="Bruna T."/>
            <person name="Aryal R."/>
            <person name="Dudchenko O."/>
            <person name="Sargent D.J."/>
            <person name="Mead D."/>
            <person name="Buti M."/>
            <person name="Cavallini A."/>
            <person name="Hytonen T."/>
            <person name="Andres J."/>
            <person name="Pham M."/>
            <person name="Weisz D."/>
            <person name="Mascagni F."/>
            <person name="Usai G."/>
            <person name="Natali L."/>
            <person name="Bassil N."/>
            <person name="Fernandez G.E."/>
            <person name="Lomsadze A."/>
            <person name="Armour M."/>
            <person name="Olukolu B."/>
            <person name="Poorten T."/>
            <person name="Britton C."/>
            <person name="Davik J."/>
            <person name="Ashrafi H."/>
            <person name="Aiden E.L."/>
            <person name="Borodovsky M."/>
            <person name="Worthington M."/>
        </authorList>
    </citation>
    <scope>NUCLEOTIDE SEQUENCE [LARGE SCALE GENOMIC DNA]</scope>
    <source>
        <strain evidence="3">PI 553951</strain>
    </source>
</reference>
<evidence type="ECO:0000313" key="4">
    <source>
        <dbReference type="Proteomes" id="UP001457282"/>
    </source>
</evidence>
<protein>
    <recommendedName>
        <fullName evidence="2">Amidase domain-containing protein</fullName>
    </recommendedName>
</protein>